<dbReference type="GO" id="GO:0006085">
    <property type="term" value="P:acetyl-CoA biosynthetic process"/>
    <property type="evidence" value="ECO:0007669"/>
    <property type="project" value="TreeGrafter"/>
</dbReference>
<dbReference type="Proteomes" id="UP000009047">
    <property type="component" value="Chromosome"/>
</dbReference>
<evidence type="ECO:0000313" key="9">
    <source>
        <dbReference type="Proteomes" id="UP000009047"/>
    </source>
</evidence>
<dbReference type="HOGENOM" id="CLU_000022_59_10_7"/>
<dbReference type="EMBL" id="CP002085">
    <property type="protein sequence ID" value="ADK83957.1"/>
    <property type="molecule type" value="Genomic_DNA"/>
</dbReference>
<dbReference type="eggNOG" id="COG0365">
    <property type="taxonomic scope" value="Bacteria"/>
</dbReference>
<dbReference type="RefSeq" id="WP_013257412.1">
    <property type="nucleotide sequence ID" value="NC_014365.1"/>
</dbReference>
<dbReference type="InterPro" id="IPR045851">
    <property type="entry name" value="AMP-bd_C_sf"/>
</dbReference>
<reference evidence="8 9" key="1">
    <citation type="journal article" date="2010" name="Stand. Genomic Sci.">
        <title>Complete genome sequence of Desulfarculus baarsii type strain (2st14).</title>
        <authorList>
            <person name="Sun H."/>
            <person name="Spring S."/>
            <person name="Lapidus A."/>
            <person name="Davenport K."/>
            <person name="Del Rio T.G."/>
            <person name="Tice H."/>
            <person name="Nolan M."/>
            <person name="Copeland A."/>
            <person name="Cheng J.F."/>
            <person name="Lucas S."/>
            <person name="Tapia R."/>
            <person name="Goodwin L."/>
            <person name="Pitluck S."/>
            <person name="Ivanova N."/>
            <person name="Pagani I."/>
            <person name="Mavromatis K."/>
            <person name="Ovchinnikova G."/>
            <person name="Pati A."/>
            <person name="Chen A."/>
            <person name="Palaniappan K."/>
            <person name="Hauser L."/>
            <person name="Chang Y.J."/>
            <person name="Jeffries C.D."/>
            <person name="Detter J.C."/>
            <person name="Han C."/>
            <person name="Rohde M."/>
            <person name="Brambilla E."/>
            <person name="Goker M."/>
            <person name="Woyke T."/>
            <person name="Bristow J."/>
            <person name="Eisen J.A."/>
            <person name="Markowitz V."/>
            <person name="Hugenholtz P."/>
            <person name="Kyrpides N.C."/>
            <person name="Klenk H.P."/>
            <person name="Land M."/>
        </authorList>
    </citation>
    <scope>NUCLEOTIDE SEQUENCE [LARGE SCALE GENOMIC DNA]</scope>
    <source>
        <strain evidence="9">ATCC 33931 / DSM 2075 / LMG 7858 / VKM B-1802 / 2st14</strain>
    </source>
</reference>
<keyword evidence="5" id="KW-0007">Acetylation</keyword>
<dbReference type="Gene3D" id="3.30.300.30">
    <property type="match status" value="1"/>
</dbReference>
<dbReference type="GO" id="GO:0003987">
    <property type="term" value="F:acetate-CoA ligase activity"/>
    <property type="evidence" value="ECO:0007669"/>
    <property type="project" value="UniProtKB-EC"/>
</dbReference>
<dbReference type="Pfam" id="PF00501">
    <property type="entry name" value="AMP-binding"/>
    <property type="match status" value="1"/>
</dbReference>
<dbReference type="Gene3D" id="3.40.50.12780">
    <property type="entry name" value="N-terminal domain of ligase-like"/>
    <property type="match status" value="1"/>
</dbReference>
<evidence type="ECO:0000256" key="2">
    <source>
        <dbReference type="ARBA" id="ARBA00022598"/>
    </source>
</evidence>
<dbReference type="SUPFAM" id="SSF56801">
    <property type="entry name" value="Acetyl-CoA synthetase-like"/>
    <property type="match status" value="1"/>
</dbReference>
<dbReference type="AlphaFoldDB" id="E1QEH1"/>
<dbReference type="EC" id="6.2.1.1" evidence="1"/>
<protein>
    <recommendedName>
        <fullName evidence="1">acetate--CoA ligase</fullName>
        <ecNumber evidence="1">6.2.1.1</ecNumber>
    </recommendedName>
</protein>
<dbReference type="PANTHER" id="PTHR24095">
    <property type="entry name" value="ACETYL-COENZYME A SYNTHETASE"/>
    <property type="match status" value="1"/>
</dbReference>
<dbReference type="STRING" id="644282.Deba_0585"/>
<keyword evidence="3" id="KW-0547">Nucleotide-binding</keyword>
<proteinExistence type="predicted"/>
<dbReference type="PANTHER" id="PTHR24095:SF14">
    <property type="entry name" value="ACETYL-COENZYME A SYNTHETASE 1"/>
    <property type="match status" value="1"/>
</dbReference>
<gene>
    <name evidence="8" type="ordered locus">Deba_0585</name>
</gene>
<evidence type="ECO:0000259" key="7">
    <source>
        <dbReference type="Pfam" id="PF13193"/>
    </source>
</evidence>
<evidence type="ECO:0000256" key="5">
    <source>
        <dbReference type="ARBA" id="ARBA00022990"/>
    </source>
</evidence>
<evidence type="ECO:0000256" key="4">
    <source>
        <dbReference type="ARBA" id="ARBA00022840"/>
    </source>
</evidence>
<dbReference type="InterPro" id="IPR042099">
    <property type="entry name" value="ANL_N_sf"/>
</dbReference>
<dbReference type="KEGG" id="dbr:Deba_0585"/>
<evidence type="ECO:0000256" key="1">
    <source>
        <dbReference type="ARBA" id="ARBA00013275"/>
    </source>
</evidence>
<dbReference type="OrthoDB" id="9801302at2"/>
<feature type="domain" description="AMP-dependent synthetase/ligase" evidence="6">
    <location>
        <begin position="54"/>
        <end position="410"/>
    </location>
</feature>
<organism evidence="8 9">
    <name type="scientific">Desulfarculus baarsii (strain ATCC 33931 / DSM 2075 / LMG 7858 / VKM B-1802 / 2st14)</name>
    <dbReference type="NCBI Taxonomy" id="644282"/>
    <lineage>
        <taxon>Bacteria</taxon>
        <taxon>Pseudomonadati</taxon>
        <taxon>Thermodesulfobacteriota</taxon>
        <taxon>Desulfarculia</taxon>
        <taxon>Desulfarculales</taxon>
        <taxon>Desulfarculaceae</taxon>
        <taxon>Desulfarculus</taxon>
    </lineage>
</organism>
<dbReference type="InterPro" id="IPR025110">
    <property type="entry name" value="AMP-bd_C"/>
</dbReference>
<evidence type="ECO:0000256" key="3">
    <source>
        <dbReference type="ARBA" id="ARBA00022741"/>
    </source>
</evidence>
<sequence length="572" mass="62994">MVSKIKAGDVTSNLYDYQKARESFSWDQAEALFTWAGGRRMNIAHEAVDRWTVCARDARRRALVWDDSIMVRTYSFEDARAISCRWANLLAQVGLGLGGRVLTLLPPGPDVIWVQLAAARLGAAYCHLRPGLSTAVYGSLIQRLRPDVVVTTAGVGDFPWELAPEGCAMVYLRGLAPGRLAREHAALELLPQMSDHLEPAWVERDHMLQIVHAENPEGPPRLVWGAVESMVGYLISARWALNLRPDSLLLVDGHTSGTVFSVYGVWGAWLCGAASLLLTGPFSAERWRGALRHHKVSVWYTMPPFLRRLRAAGDRPGEVGQFAALEHLATVGNRLEMEDFFWTRNNFGRPPHQNWWTVETGMIAVANFPSMDLKLGSSGRPMPGLDVKVLDGEGRPAHLLTIGDLSLQAPWPAMARGFIDDDEAYLRRFRAGRWLQTGDMAAYDEDGYIYLQGRQDDLIRGVGRMVGPFEVEQALTADPRVAEAVAVASALPDGQPALKAFVVAAPGQEPDDELRASLLEMLALAISPDGPVAGLEFLPRLPRNAQGRLIRRALRALDLGLPLGDVSNLKSR</sequence>
<dbReference type="Pfam" id="PF13193">
    <property type="entry name" value="AMP-binding_C"/>
    <property type="match status" value="1"/>
</dbReference>
<dbReference type="GO" id="GO:0005524">
    <property type="term" value="F:ATP binding"/>
    <property type="evidence" value="ECO:0007669"/>
    <property type="project" value="UniProtKB-KW"/>
</dbReference>
<name>E1QEH1_DESB2</name>
<dbReference type="InterPro" id="IPR000873">
    <property type="entry name" value="AMP-dep_synth/lig_dom"/>
</dbReference>
<evidence type="ECO:0000313" key="8">
    <source>
        <dbReference type="EMBL" id="ADK83957.1"/>
    </source>
</evidence>
<keyword evidence="4" id="KW-0067">ATP-binding</keyword>
<evidence type="ECO:0000259" key="6">
    <source>
        <dbReference type="Pfam" id="PF00501"/>
    </source>
</evidence>
<keyword evidence="9" id="KW-1185">Reference proteome</keyword>
<accession>E1QEH1</accession>
<feature type="domain" description="AMP-binding enzyme C-terminal" evidence="7">
    <location>
        <begin position="470"/>
        <end position="547"/>
    </location>
</feature>
<keyword evidence="2 8" id="KW-0436">Ligase</keyword>